<sequence length="230" mass="25252">MRSCGGAVQGVRELSPSLDANEEKIYLNRADGGFVYVDDGSYSFGPEKLDLTDETMVMTSLAFTGSQRGWLTAKLSSEDGMLPQSTVLEMFRPISSVTEQLAVNNLEQDASVPAINWKRIQRVRMPNSSQPWVLARAKWEQQTLPDEASNDDDQSGTGPLMGWSFVETIGSKENELFSDIIIGSESSFCVHMMAICQESAVARSTTRCYDSTGLLKGVAFLEGRVKGELD</sequence>
<dbReference type="AlphaFoldDB" id="A0AAD9DBW6"/>
<keyword evidence="2" id="KW-1185">Reference proteome</keyword>
<evidence type="ECO:0000313" key="2">
    <source>
        <dbReference type="Proteomes" id="UP001224775"/>
    </source>
</evidence>
<accession>A0AAD9DBW6</accession>
<name>A0AAD9DBW6_9STRA</name>
<comment type="caution">
    <text evidence="1">The sequence shown here is derived from an EMBL/GenBank/DDBJ whole genome shotgun (WGS) entry which is preliminary data.</text>
</comment>
<dbReference type="EMBL" id="JATAAI010000012">
    <property type="protein sequence ID" value="KAK1741672.1"/>
    <property type="molecule type" value="Genomic_DNA"/>
</dbReference>
<gene>
    <name evidence="1" type="ORF">QTG54_007245</name>
</gene>
<dbReference type="Proteomes" id="UP001224775">
    <property type="component" value="Unassembled WGS sequence"/>
</dbReference>
<organism evidence="1 2">
    <name type="scientific">Skeletonema marinoi</name>
    <dbReference type="NCBI Taxonomy" id="267567"/>
    <lineage>
        <taxon>Eukaryota</taxon>
        <taxon>Sar</taxon>
        <taxon>Stramenopiles</taxon>
        <taxon>Ochrophyta</taxon>
        <taxon>Bacillariophyta</taxon>
        <taxon>Coscinodiscophyceae</taxon>
        <taxon>Thalassiosirophycidae</taxon>
        <taxon>Thalassiosirales</taxon>
        <taxon>Skeletonemataceae</taxon>
        <taxon>Skeletonema</taxon>
        <taxon>Skeletonema marinoi-dohrnii complex</taxon>
    </lineage>
</organism>
<proteinExistence type="predicted"/>
<evidence type="ECO:0000313" key="1">
    <source>
        <dbReference type="EMBL" id="KAK1741672.1"/>
    </source>
</evidence>
<reference evidence="1" key="1">
    <citation type="submission" date="2023-06" db="EMBL/GenBank/DDBJ databases">
        <title>Survivors Of The Sea: Transcriptome response of Skeletonema marinoi to long-term dormancy.</title>
        <authorList>
            <person name="Pinder M.I.M."/>
            <person name="Kourtchenko O."/>
            <person name="Robertson E.K."/>
            <person name="Larsson T."/>
            <person name="Maumus F."/>
            <person name="Osuna-Cruz C.M."/>
            <person name="Vancaester E."/>
            <person name="Stenow R."/>
            <person name="Vandepoele K."/>
            <person name="Ploug H."/>
            <person name="Bruchert V."/>
            <person name="Godhe A."/>
            <person name="Topel M."/>
        </authorList>
    </citation>
    <scope>NUCLEOTIDE SEQUENCE</scope>
    <source>
        <strain evidence="1">R05AC</strain>
    </source>
</reference>
<protein>
    <submittedName>
        <fullName evidence="1">Uncharacterized protein</fullName>
    </submittedName>
</protein>